<organism evidence="1 2">
    <name type="scientific">Papilio xuthus</name>
    <name type="common">Asian swallowtail butterfly</name>
    <dbReference type="NCBI Taxonomy" id="66420"/>
    <lineage>
        <taxon>Eukaryota</taxon>
        <taxon>Metazoa</taxon>
        <taxon>Ecdysozoa</taxon>
        <taxon>Arthropoda</taxon>
        <taxon>Hexapoda</taxon>
        <taxon>Insecta</taxon>
        <taxon>Pterygota</taxon>
        <taxon>Neoptera</taxon>
        <taxon>Endopterygota</taxon>
        <taxon>Lepidoptera</taxon>
        <taxon>Glossata</taxon>
        <taxon>Ditrysia</taxon>
        <taxon>Papilionoidea</taxon>
        <taxon>Papilionidae</taxon>
        <taxon>Papilioninae</taxon>
        <taxon>Papilio</taxon>
    </lineage>
</organism>
<dbReference type="Proteomes" id="UP000053268">
    <property type="component" value="Unassembled WGS sequence"/>
</dbReference>
<evidence type="ECO:0000313" key="2">
    <source>
        <dbReference type="Proteomes" id="UP000053268"/>
    </source>
</evidence>
<accession>A0A194PNQ9</accession>
<protein>
    <submittedName>
        <fullName evidence="1">Uncharacterized protein</fullName>
    </submittedName>
</protein>
<evidence type="ECO:0000313" key="1">
    <source>
        <dbReference type="EMBL" id="KPI94952.1"/>
    </source>
</evidence>
<sequence length="72" mass="8294">MHTMDTMGTMYGHKKYRPPISPTSFYHHDYYSRHATLRPQRTIVDLLLTPPSTPHPAAPVSFTDRRPLGFPT</sequence>
<dbReference type="EMBL" id="KQ459597">
    <property type="protein sequence ID" value="KPI94952.1"/>
    <property type="molecule type" value="Genomic_DNA"/>
</dbReference>
<gene>
    <name evidence="1" type="ORF">RR46_11956</name>
</gene>
<dbReference type="AlphaFoldDB" id="A0A194PNQ9"/>
<keyword evidence="2" id="KW-1185">Reference proteome</keyword>
<name>A0A194PNQ9_PAPXU</name>
<proteinExistence type="predicted"/>
<reference evidence="1 2" key="1">
    <citation type="journal article" date="2015" name="Nat. Commun.">
        <title>Outbred genome sequencing and CRISPR/Cas9 gene editing in butterflies.</title>
        <authorList>
            <person name="Li X."/>
            <person name="Fan D."/>
            <person name="Zhang W."/>
            <person name="Liu G."/>
            <person name="Zhang L."/>
            <person name="Zhao L."/>
            <person name="Fang X."/>
            <person name="Chen L."/>
            <person name="Dong Y."/>
            <person name="Chen Y."/>
            <person name="Ding Y."/>
            <person name="Zhao R."/>
            <person name="Feng M."/>
            <person name="Zhu Y."/>
            <person name="Feng Y."/>
            <person name="Jiang X."/>
            <person name="Zhu D."/>
            <person name="Xiang H."/>
            <person name="Feng X."/>
            <person name="Li S."/>
            <person name="Wang J."/>
            <person name="Zhang G."/>
            <person name="Kronforst M.R."/>
            <person name="Wang W."/>
        </authorList>
    </citation>
    <scope>NUCLEOTIDE SEQUENCE [LARGE SCALE GENOMIC DNA]</scope>
    <source>
        <strain evidence="1">Ya'a_city_454_Px</strain>
        <tissue evidence="1">Whole body</tissue>
    </source>
</reference>